<proteinExistence type="predicted"/>
<sequence>MNTSIKTRDLANSRMNASGKVVKAGEDFEKNRILSDVVPEKYARFHRERLCHMHDLEFYDTSYNCIGINVKDLLEEKQYTFKAAVRKLNREIIALTNIQAGGIGFLNFDADMAEYVSDETVADMTDELRELLFDLNVYSRKGCEKAYVTFNFGLDKTEKGRKVSFALLKAYSLGDEEGNPFVFPNLVFKMSKDVNVAKSAVNHDVYMAALKSTSKRMVPTYFNCDSESNKGADPEKIGIMGCRTRVVDNIYGEKSGLKRGNVACVTLNLVQLAYDSVGNIERFIGLVKEAMNDAKDSLLYRYKTLLASADFSEVYKRRIYKDSEHLDAALAFRNGTLSIGFIGLWDALAIIYGKKWNKVSDMERYLDDAFHIVYVMREMTDIYTKETKMNFSLLASAAESVSGNFAAYDAEHSGKGMEVAEKGYYSNSFHVPVNVEADFMEKIQFEGRFHHLCNGGSITYIELEEMPEGNIEAVQEIIEFAYENDCNYIGLNFPMDNCNDCGFVGRVASVCPKCGSANIRRLRRVSGYLAEVDRFVKGKKLELLDRLNHDRWYLKGGVQKNKTDNDTAY</sequence>
<reference evidence="1 2" key="1">
    <citation type="submission" date="2015-10" db="EMBL/GenBank/DDBJ databases">
        <title>Butyribacter intestini gen. nov., sp. nov., a butyric acid-producing bacterium of the family Lachnospiraceae isolated from the human faeces.</title>
        <authorList>
            <person name="Zou Y."/>
            <person name="Xue W."/>
            <person name="Luo G."/>
            <person name="Lv M."/>
        </authorList>
    </citation>
    <scope>NUCLEOTIDE SEQUENCE [LARGE SCALE GENOMIC DNA]</scope>
    <source>
        <strain evidence="1 2">TF01-11</strain>
    </source>
</reference>
<dbReference type="InterPro" id="IPR012833">
    <property type="entry name" value="NrdD"/>
</dbReference>
<protein>
    <submittedName>
        <fullName evidence="1">Ribonucleoside triphosphate reductase</fullName>
    </submittedName>
</protein>
<dbReference type="EMBL" id="LLKB01000009">
    <property type="protein sequence ID" value="KQC83988.1"/>
    <property type="molecule type" value="Genomic_DNA"/>
</dbReference>
<dbReference type="SUPFAM" id="SSF51998">
    <property type="entry name" value="PFL-like glycyl radical enzymes"/>
    <property type="match status" value="1"/>
</dbReference>
<keyword evidence="2" id="KW-1185">Reference proteome</keyword>
<name>A0AAW3JPH8_9FIRM</name>
<organism evidence="1 2">
    <name type="scientific">Butyribacter intestini</name>
    <dbReference type="NCBI Taxonomy" id="1703332"/>
    <lineage>
        <taxon>Bacteria</taxon>
        <taxon>Bacillati</taxon>
        <taxon>Bacillota</taxon>
        <taxon>Clostridia</taxon>
        <taxon>Lachnospirales</taxon>
        <taxon>Lachnospiraceae</taxon>
        <taxon>Butyribacter</taxon>
    </lineage>
</organism>
<dbReference type="Proteomes" id="UP000050833">
    <property type="component" value="Unassembled WGS sequence"/>
</dbReference>
<dbReference type="GO" id="GO:0006260">
    <property type="term" value="P:DNA replication"/>
    <property type="evidence" value="ECO:0007669"/>
    <property type="project" value="InterPro"/>
</dbReference>
<evidence type="ECO:0000313" key="1">
    <source>
        <dbReference type="EMBL" id="KQC83988.1"/>
    </source>
</evidence>
<dbReference type="Gene3D" id="3.20.70.20">
    <property type="match status" value="1"/>
</dbReference>
<dbReference type="Pfam" id="PF13597">
    <property type="entry name" value="NRDD"/>
    <property type="match status" value="1"/>
</dbReference>
<dbReference type="GO" id="GO:0031250">
    <property type="term" value="C:anaerobic ribonucleoside-triphosphate reductase complex"/>
    <property type="evidence" value="ECO:0007669"/>
    <property type="project" value="TreeGrafter"/>
</dbReference>
<dbReference type="PANTHER" id="PTHR21075:SF0">
    <property type="entry name" value="ANAEROBIC RIBONUCLEOSIDE-TRIPHOSPHATE REDUCTASE"/>
    <property type="match status" value="1"/>
</dbReference>
<evidence type="ECO:0000313" key="2">
    <source>
        <dbReference type="Proteomes" id="UP000050833"/>
    </source>
</evidence>
<dbReference type="AlphaFoldDB" id="A0AAW3JPH8"/>
<dbReference type="GO" id="GO:0009265">
    <property type="term" value="P:2'-deoxyribonucleotide biosynthetic process"/>
    <property type="evidence" value="ECO:0007669"/>
    <property type="project" value="TreeGrafter"/>
</dbReference>
<dbReference type="GO" id="GO:0004748">
    <property type="term" value="F:ribonucleoside-diphosphate reductase activity, thioredoxin disulfide as acceptor"/>
    <property type="evidence" value="ECO:0007669"/>
    <property type="project" value="TreeGrafter"/>
</dbReference>
<dbReference type="RefSeq" id="WP_055946783.1">
    <property type="nucleotide sequence ID" value="NZ_JAQDCV010000015.1"/>
</dbReference>
<dbReference type="NCBIfam" id="TIGR02487">
    <property type="entry name" value="NrdD"/>
    <property type="match status" value="1"/>
</dbReference>
<dbReference type="PANTHER" id="PTHR21075">
    <property type="entry name" value="ANAEROBIC RIBONUCLEOSIDE-TRIPHOSPHATE REDUCTASE"/>
    <property type="match status" value="1"/>
</dbReference>
<comment type="caution">
    <text evidence="1">The sequence shown here is derived from an EMBL/GenBank/DDBJ whole genome shotgun (WGS) entry which is preliminary data.</text>
</comment>
<gene>
    <name evidence="1" type="ORF">APZ18_15405</name>
</gene>
<accession>A0AAW3JPH8</accession>
<dbReference type="GO" id="GO:0008998">
    <property type="term" value="F:ribonucleoside-triphosphate reductase (thioredoxin) activity"/>
    <property type="evidence" value="ECO:0007669"/>
    <property type="project" value="InterPro"/>
</dbReference>